<dbReference type="InterPro" id="IPR003594">
    <property type="entry name" value="HATPase_dom"/>
</dbReference>
<dbReference type="InterPro" id="IPR003661">
    <property type="entry name" value="HisK_dim/P_dom"/>
</dbReference>
<reference evidence="14 15" key="1">
    <citation type="submission" date="2019-11" db="EMBL/GenBank/DDBJ databases">
        <title>Caenimonas koreensis gen. nov., sp. nov., isolated from activated sludge.</title>
        <authorList>
            <person name="Seung H.R."/>
        </authorList>
    </citation>
    <scope>NUCLEOTIDE SEQUENCE [LARGE SCALE GENOMIC DNA]</scope>
    <source>
        <strain evidence="14 15">EMB320</strain>
    </source>
</reference>
<keyword evidence="15" id="KW-1185">Reference proteome</keyword>
<dbReference type="PRINTS" id="PR00344">
    <property type="entry name" value="BCTRLSENSOR"/>
</dbReference>
<comment type="subcellular location">
    <subcellularLocation>
        <location evidence="2">Cell inner membrane</location>
        <topology evidence="2">Multi-pass membrane protein</topology>
    </subcellularLocation>
</comment>
<feature type="domain" description="HAMP" evidence="13">
    <location>
        <begin position="317"/>
        <end position="368"/>
    </location>
</feature>
<keyword evidence="10" id="KW-0472">Membrane</keyword>
<dbReference type="CDD" id="cd18774">
    <property type="entry name" value="PDC2_HK_sensor"/>
    <property type="match status" value="1"/>
</dbReference>
<dbReference type="PANTHER" id="PTHR43047">
    <property type="entry name" value="TWO-COMPONENT HISTIDINE PROTEIN KINASE"/>
    <property type="match status" value="1"/>
</dbReference>
<evidence type="ECO:0000256" key="3">
    <source>
        <dbReference type="ARBA" id="ARBA00012438"/>
    </source>
</evidence>
<keyword evidence="5" id="KW-0808">Transferase</keyword>
<keyword evidence="8" id="KW-0175">Coiled coil</keyword>
<dbReference type="CDD" id="cd00075">
    <property type="entry name" value="HATPase"/>
    <property type="match status" value="1"/>
</dbReference>
<dbReference type="SMART" id="SM00387">
    <property type="entry name" value="HATPase_c"/>
    <property type="match status" value="1"/>
</dbReference>
<dbReference type="Gene3D" id="1.10.287.130">
    <property type="match status" value="1"/>
</dbReference>
<dbReference type="EC" id="2.7.13.3" evidence="3"/>
<dbReference type="EMBL" id="WJBU01000031">
    <property type="protein sequence ID" value="MRD49732.1"/>
    <property type="molecule type" value="Genomic_DNA"/>
</dbReference>
<keyword evidence="4 7" id="KW-0597">Phosphoprotein</keyword>
<dbReference type="OrthoDB" id="8552871at2"/>
<dbReference type="Gene3D" id="3.40.50.2300">
    <property type="match status" value="1"/>
</dbReference>
<dbReference type="RefSeq" id="WP_153587025.1">
    <property type="nucleotide sequence ID" value="NZ_WJBU01000031.1"/>
</dbReference>
<evidence type="ECO:0000256" key="10">
    <source>
        <dbReference type="SAM" id="Phobius"/>
    </source>
</evidence>
<evidence type="ECO:0000313" key="15">
    <source>
        <dbReference type="Proteomes" id="UP000487350"/>
    </source>
</evidence>
<dbReference type="Proteomes" id="UP000487350">
    <property type="component" value="Unassembled WGS sequence"/>
</dbReference>
<feature type="transmembrane region" description="Helical" evidence="10">
    <location>
        <begin position="31"/>
        <end position="50"/>
    </location>
</feature>
<dbReference type="InterPro" id="IPR004358">
    <property type="entry name" value="Sig_transdc_His_kin-like_C"/>
</dbReference>
<dbReference type="CDD" id="cd00082">
    <property type="entry name" value="HisKA"/>
    <property type="match status" value="1"/>
</dbReference>
<dbReference type="Gene3D" id="6.10.340.10">
    <property type="match status" value="1"/>
</dbReference>
<dbReference type="InterPro" id="IPR001789">
    <property type="entry name" value="Sig_transdc_resp-reg_receiver"/>
</dbReference>
<dbReference type="Pfam" id="PF00512">
    <property type="entry name" value="HisKA"/>
    <property type="match status" value="1"/>
</dbReference>
<evidence type="ECO:0000259" key="11">
    <source>
        <dbReference type="PROSITE" id="PS50109"/>
    </source>
</evidence>
<dbReference type="InterPro" id="IPR036097">
    <property type="entry name" value="HisK_dim/P_sf"/>
</dbReference>
<dbReference type="Gene3D" id="3.30.565.10">
    <property type="entry name" value="Histidine kinase-like ATPase, C-terminal domain"/>
    <property type="match status" value="1"/>
</dbReference>
<evidence type="ECO:0000256" key="4">
    <source>
        <dbReference type="ARBA" id="ARBA00022553"/>
    </source>
</evidence>
<sequence>MSQLPPNALATGIPSAGPGARTRARPLRMRLLLLTASGLLPLVLLMAWGIQHLIDERQLLAQRSVLDLSRALASTVDAELRSTAVLLDQMSASDDLERGDFRSFYLSARRTVEQLGWRQLIVSDSEGRVLLRTAEPFGMTDPAPVDPKSMARMVARLGPVVTEVMQTPQAPSETFAVRIPVLRSDKLVYVLTAELPADKMLGVLARQSIPAGSIASVRDQSLRQVARSIKAATPFPSPSMRALFDRGTSEGVGRTTTSEGVESYTGFTRVADWGWYVVVGTSVDGANAILYDLLRAVALGLAASLALSALLAWVLSRRVLAPIDELKDAAASLGRGDPVAVPELNILELDEVAVALKDAAAERDRAAAEREQLTARISEALRAAEDANRSKDQFLAMLGHELRNPLAPISTAVQIMAMKGDEKTARERRIIERQLVHVTRLVDDLLDVSRITSKRLTITMQPVQIAVVLTQVVETIQSSLYQRFLALELADGAEDAWVTGDEVRLVQVFNNLLVNAIKFTPAGGSIRVKAAVVDGALRIDISDSGIGMSSDDLRRVFDLFYQAPQTLDRARGGLGLGLPIVRSLVEMHGGQVSATSEGIDKGSCITVVLPLCETPATAAPQPAGALATGAGKVLVVDDNEDAADTCATLLEMSGYTVQTVYDPKSALEAVREFAADVAILDIGLPGMTGYELAARMREAGYRGRLVALTGYGQTSDIAMAQRAGFDAHLTKPVAPDALLDVVKGLSALRSSADNPS</sequence>
<comment type="caution">
    <text evidence="14">The sequence shown here is derived from an EMBL/GenBank/DDBJ whole genome shotgun (WGS) entry which is preliminary data.</text>
</comment>
<evidence type="ECO:0000256" key="6">
    <source>
        <dbReference type="ARBA" id="ARBA00022777"/>
    </source>
</evidence>
<dbReference type="Pfam" id="PF02518">
    <property type="entry name" value="HATPase_c"/>
    <property type="match status" value="1"/>
</dbReference>
<dbReference type="AlphaFoldDB" id="A0A844B9D1"/>
<evidence type="ECO:0000256" key="7">
    <source>
        <dbReference type="PROSITE-ProRule" id="PRU00169"/>
    </source>
</evidence>
<dbReference type="FunFam" id="3.30.565.10:FF:000006">
    <property type="entry name" value="Sensor histidine kinase WalK"/>
    <property type="match status" value="1"/>
</dbReference>
<dbReference type="SUPFAM" id="SSF47384">
    <property type="entry name" value="Homodimeric domain of signal transducing histidine kinase"/>
    <property type="match status" value="1"/>
</dbReference>
<dbReference type="SUPFAM" id="SSF55874">
    <property type="entry name" value="ATPase domain of HSP90 chaperone/DNA topoisomerase II/histidine kinase"/>
    <property type="match status" value="1"/>
</dbReference>
<dbReference type="PROSITE" id="PS50110">
    <property type="entry name" value="RESPONSE_REGULATORY"/>
    <property type="match status" value="1"/>
</dbReference>
<feature type="region of interest" description="Disordered" evidence="9">
    <location>
        <begin position="1"/>
        <end position="21"/>
    </location>
</feature>
<dbReference type="CDD" id="cd17580">
    <property type="entry name" value="REC_2_DhkD-like"/>
    <property type="match status" value="1"/>
</dbReference>
<evidence type="ECO:0000256" key="1">
    <source>
        <dbReference type="ARBA" id="ARBA00000085"/>
    </source>
</evidence>
<dbReference type="InterPro" id="IPR005467">
    <property type="entry name" value="His_kinase_dom"/>
</dbReference>
<feature type="modified residue" description="4-aspartylphosphate" evidence="7">
    <location>
        <position position="681"/>
    </location>
</feature>
<dbReference type="InterPro" id="IPR003660">
    <property type="entry name" value="HAMP_dom"/>
</dbReference>
<accession>A0A844B9D1</accession>
<gene>
    <name evidence="14" type="ORF">GHT07_20890</name>
</gene>
<comment type="catalytic activity">
    <reaction evidence="1">
        <text>ATP + protein L-histidine = ADP + protein N-phospho-L-histidine.</text>
        <dbReference type="EC" id="2.7.13.3"/>
    </reaction>
</comment>
<keyword evidence="10" id="KW-0812">Transmembrane</keyword>
<proteinExistence type="predicted"/>
<dbReference type="InterPro" id="IPR011006">
    <property type="entry name" value="CheY-like_superfamily"/>
</dbReference>
<organism evidence="14 15">
    <name type="scientific">Caenimonas koreensis DSM 17982</name>
    <dbReference type="NCBI Taxonomy" id="1121255"/>
    <lineage>
        <taxon>Bacteria</taxon>
        <taxon>Pseudomonadati</taxon>
        <taxon>Pseudomonadota</taxon>
        <taxon>Betaproteobacteria</taxon>
        <taxon>Burkholderiales</taxon>
        <taxon>Comamonadaceae</taxon>
        <taxon>Caenimonas</taxon>
    </lineage>
</organism>
<dbReference type="GO" id="GO:0009927">
    <property type="term" value="F:histidine phosphotransfer kinase activity"/>
    <property type="evidence" value="ECO:0007669"/>
    <property type="project" value="TreeGrafter"/>
</dbReference>
<feature type="coiled-coil region" evidence="8">
    <location>
        <begin position="349"/>
        <end position="390"/>
    </location>
</feature>
<dbReference type="GO" id="GO:0000155">
    <property type="term" value="F:phosphorelay sensor kinase activity"/>
    <property type="evidence" value="ECO:0007669"/>
    <property type="project" value="InterPro"/>
</dbReference>
<feature type="domain" description="Histidine kinase" evidence="11">
    <location>
        <begin position="397"/>
        <end position="613"/>
    </location>
</feature>
<evidence type="ECO:0000259" key="13">
    <source>
        <dbReference type="PROSITE" id="PS50885"/>
    </source>
</evidence>
<evidence type="ECO:0000256" key="8">
    <source>
        <dbReference type="SAM" id="Coils"/>
    </source>
</evidence>
<evidence type="ECO:0000259" key="12">
    <source>
        <dbReference type="PROSITE" id="PS50110"/>
    </source>
</evidence>
<evidence type="ECO:0000256" key="9">
    <source>
        <dbReference type="SAM" id="MobiDB-lite"/>
    </source>
</evidence>
<evidence type="ECO:0000256" key="5">
    <source>
        <dbReference type="ARBA" id="ARBA00022679"/>
    </source>
</evidence>
<protein>
    <recommendedName>
        <fullName evidence="3">histidine kinase</fullName>
        <ecNumber evidence="3">2.7.13.3</ecNumber>
    </recommendedName>
</protein>
<dbReference type="PANTHER" id="PTHR43047:SF72">
    <property type="entry name" value="OSMOSENSING HISTIDINE PROTEIN KINASE SLN1"/>
    <property type="match status" value="1"/>
</dbReference>
<evidence type="ECO:0000313" key="14">
    <source>
        <dbReference type="EMBL" id="MRD49732.1"/>
    </source>
</evidence>
<dbReference type="InterPro" id="IPR036890">
    <property type="entry name" value="HATPase_C_sf"/>
</dbReference>
<dbReference type="PROSITE" id="PS50109">
    <property type="entry name" value="HIS_KIN"/>
    <property type="match status" value="1"/>
</dbReference>
<dbReference type="SMART" id="SM00388">
    <property type="entry name" value="HisKA"/>
    <property type="match status" value="1"/>
</dbReference>
<dbReference type="PROSITE" id="PS50885">
    <property type="entry name" value="HAMP"/>
    <property type="match status" value="1"/>
</dbReference>
<name>A0A844B9D1_9BURK</name>
<keyword evidence="6" id="KW-0418">Kinase</keyword>
<dbReference type="Pfam" id="PF00072">
    <property type="entry name" value="Response_reg"/>
    <property type="match status" value="1"/>
</dbReference>
<dbReference type="SMART" id="SM00448">
    <property type="entry name" value="REC"/>
    <property type="match status" value="1"/>
</dbReference>
<dbReference type="GO" id="GO:0005886">
    <property type="term" value="C:plasma membrane"/>
    <property type="evidence" value="ECO:0007669"/>
    <property type="project" value="UniProtKB-SubCell"/>
</dbReference>
<keyword evidence="10" id="KW-1133">Transmembrane helix</keyword>
<dbReference type="SUPFAM" id="SSF52172">
    <property type="entry name" value="CheY-like"/>
    <property type="match status" value="1"/>
</dbReference>
<evidence type="ECO:0000256" key="2">
    <source>
        <dbReference type="ARBA" id="ARBA00004429"/>
    </source>
</evidence>
<feature type="domain" description="Response regulatory" evidence="12">
    <location>
        <begin position="632"/>
        <end position="746"/>
    </location>
</feature>